<evidence type="ECO:0000256" key="1">
    <source>
        <dbReference type="ARBA" id="ARBA00004651"/>
    </source>
</evidence>
<dbReference type="Proteomes" id="UP000028525">
    <property type="component" value="Unassembled WGS sequence"/>
</dbReference>
<evidence type="ECO:0000256" key="2">
    <source>
        <dbReference type="ARBA" id="ARBA00009298"/>
    </source>
</evidence>
<evidence type="ECO:0000256" key="4">
    <source>
        <dbReference type="ARBA" id="ARBA00022692"/>
    </source>
</evidence>
<dbReference type="AlphaFoldDB" id="A0A084JNI2"/>
<dbReference type="InterPro" id="IPR049177">
    <property type="entry name" value="MgtC_SapB_SrpB_YhiD_N"/>
</dbReference>
<evidence type="ECO:0000313" key="9">
    <source>
        <dbReference type="EMBL" id="KEZ90516.1"/>
    </source>
</evidence>
<keyword evidence="6 7" id="KW-0472">Membrane</keyword>
<sequence length="228" mass="25240">MIHYMLSQVNIASIAFRLFLSIILCGAIGMERGLRNRPAGFMTYLLVGCGSALIMITNQYIATIYTNVDPTRMASQVVSGIGFLGAGTIITTSKNEIRGLTTAAGIWAAAAVGLAVGIGFYGGAIIGSIFIIFSLMYLKKIDLYIKTHAKTMEIYLEYNEEFSMQNLSLYTEQSHFEIFDMEAGKIKTLNGEFGTLTFDVNFHHKVNHIKIIEEIRQLPGILYVREVA</sequence>
<evidence type="ECO:0000256" key="5">
    <source>
        <dbReference type="ARBA" id="ARBA00022989"/>
    </source>
</evidence>
<dbReference type="PRINTS" id="PR01837">
    <property type="entry name" value="MGTCSAPBPROT"/>
</dbReference>
<feature type="transmembrane region" description="Helical" evidence="7">
    <location>
        <begin position="120"/>
        <end position="138"/>
    </location>
</feature>
<gene>
    <name evidence="9" type="ORF">IO98_06945</name>
</gene>
<keyword evidence="5 7" id="KW-1133">Transmembrane helix</keyword>
<evidence type="ECO:0000259" key="8">
    <source>
        <dbReference type="Pfam" id="PF02308"/>
    </source>
</evidence>
<feature type="domain" description="MgtC/SapB/SrpB/YhiD N-terminal" evidence="8">
    <location>
        <begin position="18"/>
        <end position="141"/>
    </location>
</feature>
<comment type="caution">
    <text evidence="9">The sequence shown here is derived from an EMBL/GenBank/DDBJ whole genome shotgun (WGS) entry which is preliminary data.</text>
</comment>
<keyword evidence="4 7" id="KW-0812">Transmembrane</keyword>
<dbReference type="OrthoDB" id="9811198at2"/>
<feature type="transmembrane region" description="Helical" evidence="7">
    <location>
        <begin position="41"/>
        <end position="61"/>
    </location>
</feature>
<feature type="transmembrane region" description="Helical" evidence="7">
    <location>
        <begin position="73"/>
        <end position="90"/>
    </location>
</feature>
<dbReference type="STRING" id="29354.IO98_06945"/>
<organism evidence="9 10">
    <name type="scientific">Lacrimispora celerecrescens</name>
    <dbReference type="NCBI Taxonomy" id="29354"/>
    <lineage>
        <taxon>Bacteria</taxon>
        <taxon>Bacillati</taxon>
        <taxon>Bacillota</taxon>
        <taxon>Clostridia</taxon>
        <taxon>Lachnospirales</taxon>
        <taxon>Lachnospiraceae</taxon>
        <taxon>Lacrimispora</taxon>
    </lineage>
</organism>
<dbReference type="PANTHER" id="PTHR33778:SF1">
    <property type="entry name" value="MAGNESIUM TRANSPORTER YHID-RELATED"/>
    <property type="match status" value="1"/>
</dbReference>
<comment type="similarity">
    <text evidence="2">Belongs to the MgtC/SapB family.</text>
</comment>
<keyword evidence="3" id="KW-1003">Cell membrane</keyword>
<dbReference type="Pfam" id="PF02308">
    <property type="entry name" value="MgtC"/>
    <property type="match status" value="1"/>
</dbReference>
<dbReference type="EMBL" id="JPME01000010">
    <property type="protein sequence ID" value="KEZ90516.1"/>
    <property type="molecule type" value="Genomic_DNA"/>
</dbReference>
<dbReference type="PANTHER" id="PTHR33778">
    <property type="entry name" value="PROTEIN MGTC"/>
    <property type="match status" value="1"/>
</dbReference>
<reference evidence="9 10" key="1">
    <citation type="submission" date="2014-07" db="EMBL/GenBank/DDBJ databases">
        <title>Draft genome of Clostridium celerecrescens 152B isolated from sediments associated with methane hydrate from Krishna Godavari basin.</title>
        <authorList>
            <person name="Honkalas V.S."/>
            <person name="Dabir A.P."/>
            <person name="Arora P."/>
            <person name="Dhakephalkar P.K."/>
        </authorList>
    </citation>
    <scope>NUCLEOTIDE SEQUENCE [LARGE SCALE GENOMIC DNA]</scope>
    <source>
        <strain evidence="9 10">152B</strain>
    </source>
</reference>
<dbReference type="GO" id="GO:0005886">
    <property type="term" value="C:plasma membrane"/>
    <property type="evidence" value="ECO:0007669"/>
    <property type="project" value="UniProtKB-SubCell"/>
</dbReference>
<evidence type="ECO:0000256" key="3">
    <source>
        <dbReference type="ARBA" id="ARBA00022475"/>
    </source>
</evidence>
<feature type="transmembrane region" description="Helical" evidence="7">
    <location>
        <begin position="6"/>
        <end position="29"/>
    </location>
</feature>
<dbReference type="InterPro" id="IPR003416">
    <property type="entry name" value="MgtC/SapB/SrpB/YhiD_fam"/>
</dbReference>
<protein>
    <submittedName>
        <fullName evidence="9">Magnesium transporter MgtC</fullName>
    </submittedName>
</protein>
<evidence type="ECO:0000256" key="7">
    <source>
        <dbReference type="SAM" id="Phobius"/>
    </source>
</evidence>
<accession>A0A084JNI2</accession>
<proteinExistence type="inferred from homology"/>
<name>A0A084JNI2_9FIRM</name>
<evidence type="ECO:0000313" key="10">
    <source>
        <dbReference type="Proteomes" id="UP000028525"/>
    </source>
</evidence>
<keyword evidence="10" id="KW-1185">Reference proteome</keyword>
<evidence type="ECO:0000256" key="6">
    <source>
        <dbReference type="ARBA" id="ARBA00023136"/>
    </source>
</evidence>
<comment type="subcellular location">
    <subcellularLocation>
        <location evidence="1">Cell membrane</location>
        <topology evidence="1">Multi-pass membrane protein</topology>
    </subcellularLocation>
</comment>